<feature type="domain" description="4Fe-4S ferredoxin-type" evidence="4">
    <location>
        <begin position="46"/>
        <end position="75"/>
    </location>
</feature>
<keyword evidence="1" id="KW-0547">Nucleotide-binding</keyword>
<dbReference type="InterPro" id="IPR034348">
    <property type="entry name" value="RLI_dom_1"/>
</dbReference>
<keyword evidence="6" id="KW-1185">Reference proteome</keyword>
<dbReference type="PANTHER" id="PTHR19248">
    <property type="entry name" value="ATP-BINDING TRANSPORT PROTEIN-RELATED"/>
    <property type="match status" value="1"/>
</dbReference>
<dbReference type="InterPro" id="IPR017900">
    <property type="entry name" value="4Fe4S_Fe_S_CS"/>
</dbReference>
<evidence type="ECO:0000256" key="1">
    <source>
        <dbReference type="ARBA" id="ARBA00022741"/>
    </source>
</evidence>
<evidence type="ECO:0000313" key="6">
    <source>
        <dbReference type="Proteomes" id="UP000265140"/>
    </source>
</evidence>
<dbReference type="PRINTS" id="PR01868">
    <property type="entry name" value="ABCEFAMILY"/>
</dbReference>
<dbReference type="InterPro" id="IPR003593">
    <property type="entry name" value="AAA+_ATPase"/>
</dbReference>
<reference evidence="5" key="3">
    <citation type="submission" date="2025-09" db="UniProtKB">
        <authorList>
            <consortium name="Ensembl"/>
        </authorList>
    </citation>
    <scope>IDENTIFICATION</scope>
</reference>
<name>A0AAY5KEB2_ESOLU</name>
<keyword evidence="2" id="KW-0067">ATP-binding</keyword>
<evidence type="ECO:0000259" key="3">
    <source>
        <dbReference type="PROSITE" id="PS50893"/>
    </source>
</evidence>
<dbReference type="InterPro" id="IPR017871">
    <property type="entry name" value="ABC_transporter-like_CS"/>
</dbReference>
<dbReference type="NCBIfam" id="NF009945">
    <property type="entry name" value="PRK13409.1"/>
    <property type="match status" value="1"/>
</dbReference>
<organism evidence="5 6">
    <name type="scientific">Esox lucius</name>
    <name type="common">Northern pike</name>
    <dbReference type="NCBI Taxonomy" id="8010"/>
    <lineage>
        <taxon>Eukaryota</taxon>
        <taxon>Metazoa</taxon>
        <taxon>Chordata</taxon>
        <taxon>Craniata</taxon>
        <taxon>Vertebrata</taxon>
        <taxon>Euteleostomi</taxon>
        <taxon>Actinopterygii</taxon>
        <taxon>Neopterygii</taxon>
        <taxon>Teleostei</taxon>
        <taxon>Protacanthopterygii</taxon>
        <taxon>Esociformes</taxon>
        <taxon>Esocidae</taxon>
        <taxon>Esox</taxon>
    </lineage>
</organism>
<dbReference type="Pfam" id="PF00037">
    <property type="entry name" value="Fer4"/>
    <property type="match status" value="1"/>
</dbReference>
<evidence type="ECO:0000259" key="4">
    <source>
        <dbReference type="PROSITE" id="PS51379"/>
    </source>
</evidence>
<dbReference type="SUPFAM" id="SSF54862">
    <property type="entry name" value="4Fe-4S ferredoxins"/>
    <property type="match status" value="1"/>
</dbReference>
<dbReference type="PROSITE" id="PS00211">
    <property type="entry name" value="ABC_TRANSPORTER_1"/>
    <property type="match status" value="1"/>
</dbReference>
<gene>
    <name evidence="5" type="primary">ABCE1</name>
</gene>
<proteinExistence type="predicted"/>
<dbReference type="SUPFAM" id="SSF52540">
    <property type="entry name" value="P-loop containing nucleoside triphosphate hydrolases"/>
    <property type="match status" value="2"/>
</dbReference>
<dbReference type="InterPro" id="IPR017896">
    <property type="entry name" value="4Fe4S_Fe-S-bd"/>
</dbReference>
<dbReference type="Ensembl" id="ENSELUT00000093717.1">
    <property type="protein sequence ID" value="ENSELUP00000084647.1"/>
    <property type="gene ID" value="ENSELUG00000014503.3"/>
</dbReference>
<accession>A0AAY5KEB2</accession>
<dbReference type="Gene3D" id="3.40.50.300">
    <property type="entry name" value="P-loop containing nucleotide triphosphate hydrolases"/>
    <property type="match status" value="3"/>
</dbReference>
<feature type="domain" description="ABC transporter" evidence="3">
    <location>
        <begin position="79"/>
        <end position="315"/>
    </location>
</feature>
<dbReference type="AlphaFoldDB" id="A0AAY5KEB2"/>
<reference evidence="5" key="2">
    <citation type="submission" date="2025-08" db="UniProtKB">
        <authorList>
            <consortium name="Ensembl"/>
        </authorList>
    </citation>
    <scope>IDENTIFICATION</scope>
</reference>
<dbReference type="InterPro" id="IPR027417">
    <property type="entry name" value="P-loop_NTPase"/>
</dbReference>
<dbReference type="PROSITE" id="PS51379">
    <property type="entry name" value="4FE4S_FER_2"/>
    <property type="match status" value="1"/>
</dbReference>
<dbReference type="SMART" id="SM00382">
    <property type="entry name" value="AAA"/>
    <property type="match status" value="2"/>
</dbReference>
<dbReference type="GO" id="GO:0016887">
    <property type="term" value="F:ATP hydrolysis activity"/>
    <property type="evidence" value="ECO:0007669"/>
    <property type="project" value="InterPro"/>
</dbReference>
<dbReference type="FunFam" id="3.40.50.300:FF:000152">
    <property type="entry name" value="ATP-binding cassette, sub-family E, member 1"/>
    <property type="match status" value="1"/>
</dbReference>
<dbReference type="InterPro" id="IPR013283">
    <property type="entry name" value="RLI1"/>
</dbReference>
<evidence type="ECO:0008006" key="7">
    <source>
        <dbReference type="Google" id="ProtNLM"/>
    </source>
</evidence>
<protein>
    <recommendedName>
        <fullName evidence="7">ATP-binding cassette, sub-family E (OABP), member 1</fullName>
    </recommendedName>
</protein>
<evidence type="ECO:0000256" key="2">
    <source>
        <dbReference type="ARBA" id="ARBA00022840"/>
    </source>
</evidence>
<dbReference type="InterPro" id="IPR007209">
    <property type="entry name" value="RNaseL-inhib-like_metal-bd_dom"/>
</dbReference>
<dbReference type="Pfam" id="PF04068">
    <property type="entry name" value="Fer4_RLI"/>
    <property type="match status" value="1"/>
</dbReference>
<dbReference type="Pfam" id="PF00005">
    <property type="entry name" value="ABC_tran"/>
    <property type="match status" value="2"/>
</dbReference>
<reference evidence="5 6" key="1">
    <citation type="submission" date="2020-02" db="EMBL/GenBank/DDBJ databases">
        <title>Esox lucius (northern pike) genome, fEsoLuc1, primary haplotype.</title>
        <authorList>
            <person name="Myers G."/>
            <person name="Karagic N."/>
            <person name="Meyer A."/>
            <person name="Pippel M."/>
            <person name="Reichard M."/>
            <person name="Winkler S."/>
            <person name="Tracey A."/>
            <person name="Sims Y."/>
            <person name="Howe K."/>
            <person name="Rhie A."/>
            <person name="Formenti G."/>
            <person name="Durbin R."/>
            <person name="Fedrigo O."/>
            <person name="Jarvis E.D."/>
        </authorList>
    </citation>
    <scope>NUCLEOTIDE SEQUENCE [LARGE SCALE GENOMIC DNA]</scope>
</reference>
<dbReference type="PROSITE" id="PS50893">
    <property type="entry name" value="ABC_TRANSPORTER_2"/>
    <property type="match status" value="2"/>
</dbReference>
<dbReference type="PROSITE" id="PS00198">
    <property type="entry name" value="4FE4S_FER_1"/>
    <property type="match status" value="1"/>
</dbReference>
<dbReference type="GO" id="GO:0005524">
    <property type="term" value="F:ATP binding"/>
    <property type="evidence" value="ECO:0007669"/>
    <property type="project" value="UniProtKB-KW"/>
</dbReference>
<sequence>MSEKNTRIAIVNHDKCKPKKCRQECKKSCPVVRMGKLCIEVTAQSKIVWISESLCIGCGICIKKCPFGALSIVNLPSNLEKETTHRYCANSFKLHRLPIPRPGEVLGLVGTNGIGKSTALKILAGKQKPNLGKYDVPPDWQEILTYFRGSELQNYFTKILEDDLKAIVKPQYVDQIPKTVKGSVGSILSRKDDSKTETIVCEQLDLTHLRERNVEDLSGGELQRFAIAVVCIQRADIFMFDEPSSYLDVKQRLRAAVTIRSLISPDRYIIVVEHDLSVLDYLSDFICCLYGVPSAYGVVTMPFGVREGINIFLDGYVPTENLRFREISLVFKVAETANEEEIKRMCHYQYPNMKKNMGDFSLEIHEGEFTDSEIMVMLGENGTGKTTFIRMLAGRLKPDEGGDVPILNVSYKPQKISPKFKVQNLSGGELQRVAMALCLGKPADVYLIDEPSAYLDSEQRLVAARVIKRFILHAKKTAFVVEHDFIMATYLADRVIVFDGIPSRKTAANTPQTLLAGMNKFLSQLEITFRRDPNNFRPRINKMNSIKDCEQKKSGNYFFLDD</sequence>
<feature type="domain" description="ABC transporter" evidence="3">
    <location>
        <begin position="337"/>
        <end position="525"/>
    </location>
</feature>
<dbReference type="CDD" id="cd03236">
    <property type="entry name" value="ABC_RNaseL_inhibitor_domain1"/>
    <property type="match status" value="1"/>
</dbReference>
<dbReference type="GeneTree" id="ENSGT00390000015089"/>
<dbReference type="InterPro" id="IPR003439">
    <property type="entry name" value="ABC_transporter-like_ATP-bd"/>
</dbReference>
<dbReference type="Proteomes" id="UP000265140">
    <property type="component" value="Chromosome 25"/>
</dbReference>
<evidence type="ECO:0000313" key="5">
    <source>
        <dbReference type="Ensembl" id="ENSELUP00000084647.1"/>
    </source>
</evidence>